<dbReference type="SUPFAM" id="SSF49842">
    <property type="entry name" value="TNF-like"/>
    <property type="match status" value="1"/>
</dbReference>
<protein>
    <recommendedName>
        <fullName evidence="5">C1q domain-containing protein</fullName>
    </recommendedName>
</protein>
<dbReference type="SMART" id="SM00110">
    <property type="entry name" value="C1Q"/>
    <property type="match status" value="1"/>
</dbReference>
<keyword evidence="7" id="KW-1185">Reference proteome</keyword>
<keyword evidence="4" id="KW-0472">Membrane</keyword>
<evidence type="ECO:0000256" key="3">
    <source>
        <dbReference type="ARBA" id="ARBA00022729"/>
    </source>
</evidence>
<dbReference type="PROSITE" id="PS50871">
    <property type="entry name" value="C1Q"/>
    <property type="match status" value="1"/>
</dbReference>
<name>A0A6J8CIL2_MYTCO</name>
<feature type="transmembrane region" description="Helical" evidence="4">
    <location>
        <begin position="38"/>
        <end position="63"/>
    </location>
</feature>
<dbReference type="PRINTS" id="PR00007">
    <property type="entry name" value="COMPLEMNTC1Q"/>
</dbReference>
<dbReference type="Pfam" id="PF00386">
    <property type="entry name" value="C1q"/>
    <property type="match status" value="1"/>
</dbReference>
<dbReference type="Proteomes" id="UP000507470">
    <property type="component" value="Unassembled WGS sequence"/>
</dbReference>
<dbReference type="PANTHER" id="PTHR22923:SF116">
    <property type="entry name" value="C1Q DOMAIN-CONTAINING PROTEIN"/>
    <property type="match status" value="1"/>
</dbReference>
<dbReference type="OrthoDB" id="6146865at2759"/>
<evidence type="ECO:0000256" key="2">
    <source>
        <dbReference type="ARBA" id="ARBA00022525"/>
    </source>
</evidence>
<keyword evidence="3" id="KW-0732">Signal</keyword>
<organism evidence="6 7">
    <name type="scientific">Mytilus coruscus</name>
    <name type="common">Sea mussel</name>
    <dbReference type="NCBI Taxonomy" id="42192"/>
    <lineage>
        <taxon>Eukaryota</taxon>
        <taxon>Metazoa</taxon>
        <taxon>Spiralia</taxon>
        <taxon>Lophotrochozoa</taxon>
        <taxon>Mollusca</taxon>
        <taxon>Bivalvia</taxon>
        <taxon>Autobranchia</taxon>
        <taxon>Pteriomorphia</taxon>
        <taxon>Mytilida</taxon>
        <taxon>Mytiloidea</taxon>
        <taxon>Mytilidae</taxon>
        <taxon>Mytilinae</taxon>
        <taxon>Mytilus</taxon>
    </lineage>
</organism>
<dbReference type="PANTHER" id="PTHR22923">
    <property type="entry name" value="CEREBELLIN-RELATED"/>
    <property type="match status" value="1"/>
</dbReference>
<keyword evidence="4" id="KW-0812">Transmembrane</keyword>
<gene>
    <name evidence="6" type="ORF">MCOR_30507</name>
</gene>
<comment type="subcellular location">
    <subcellularLocation>
        <location evidence="1">Secreted</location>
    </subcellularLocation>
</comment>
<evidence type="ECO:0000259" key="5">
    <source>
        <dbReference type="PROSITE" id="PS50871"/>
    </source>
</evidence>
<dbReference type="InterPro" id="IPR001073">
    <property type="entry name" value="C1q_dom"/>
</dbReference>
<evidence type="ECO:0000313" key="7">
    <source>
        <dbReference type="Proteomes" id="UP000507470"/>
    </source>
</evidence>
<evidence type="ECO:0000256" key="1">
    <source>
        <dbReference type="ARBA" id="ARBA00004613"/>
    </source>
</evidence>
<feature type="domain" description="C1q" evidence="5">
    <location>
        <begin position="109"/>
        <end position="240"/>
    </location>
</feature>
<accession>A0A6J8CIL2</accession>
<sequence length="240" mass="27488">MDDYEKTTRREEHTYEQIETAHANIKKDPVFNLSLKKWLQIVLLPLLTVSLLSAGLILTVVYFSMYDFIFKLETKMENNYAFLMTKQNTSATAIHDLVNEGRGTKELLEQRETVAFSAYRSSSQTLSYQGETVIFDGVWTNVGNGYEPSTGIFKAPHPGLYHLTAVVCSNKGRNLDVYIYHNNLWKSRRYLSGDGYKFGTFDVVFNLEKGDTVHISSGQTQTIYYSSQFRTIVFSGYRIT</sequence>
<proteinExistence type="predicted"/>
<dbReference type="InterPro" id="IPR008983">
    <property type="entry name" value="Tumour_necrosis_fac-like_dom"/>
</dbReference>
<dbReference type="GO" id="GO:0005576">
    <property type="term" value="C:extracellular region"/>
    <property type="evidence" value="ECO:0007669"/>
    <property type="project" value="UniProtKB-SubCell"/>
</dbReference>
<evidence type="ECO:0000313" key="6">
    <source>
        <dbReference type="EMBL" id="CAC5395885.1"/>
    </source>
</evidence>
<keyword evidence="4" id="KW-1133">Transmembrane helix</keyword>
<reference evidence="6 7" key="1">
    <citation type="submission" date="2020-06" db="EMBL/GenBank/DDBJ databases">
        <authorList>
            <person name="Li R."/>
            <person name="Bekaert M."/>
        </authorList>
    </citation>
    <scope>NUCLEOTIDE SEQUENCE [LARGE SCALE GENOMIC DNA]</scope>
    <source>
        <strain evidence="7">wild</strain>
    </source>
</reference>
<keyword evidence="2" id="KW-0964">Secreted</keyword>
<evidence type="ECO:0000256" key="4">
    <source>
        <dbReference type="SAM" id="Phobius"/>
    </source>
</evidence>
<dbReference type="InterPro" id="IPR050822">
    <property type="entry name" value="Cerebellin_Synaptic_Org"/>
</dbReference>
<dbReference type="Gene3D" id="2.60.120.40">
    <property type="match status" value="1"/>
</dbReference>
<dbReference type="AlphaFoldDB" id="A0A6J8CIL2"/>
<dbReference type="EMBL" id="CACVKT020005595">
    <property type="protein sequence ID" value="CAC5395885.1"/>
    <property type="molecule type" value="Genomic_DNA"/>
</dbReference>